<feature type="coiled-coil region" evidence="1">
    <location>
        <begin position="28"/>
        <end position="62"/>
    </location>
</feature>
<evidence type="ECO:0000313" key="2">
    <source>
        <dbReference type="EMBL" id="EGR30213.1"/>
    </source>
</evidence>
<keyword evidence="3" id="KW-1185">Reference proteome</keyword>
<name>G0QX36_ICHMU</name>
<keyword evidence="1" id="KW-0175">Coiled coil</keyword>
<protein>
    <submittedName>
        <fullName evidence="2">Uncharacterized protein</fullName>
    </submittedName>
</protein>
<dbReference type="RefSeq" id="XP_004031809.1">
    <property type="nucleotide sequence ID" value="XM_004031761.1"/>
</dbReference>
<accession>G0QX36</accession>
<proteinExistence type="predicted"/>
<gene>
    <name evidence="2" type="ORF">IMG5_137680</name>
</gene>
<reference evidence="2 3" key="1">
    <citation type="submission" date="2011-07" db="EMBL/GenBank/DDBJ databases">
        <authorList>
            <person name="Coyne R."/>
            <person name="Brami D."/>
            <person name="Johnson J."/>
            <person name="Hostetler J."/>
            <person name="Hannick L."/>
            <person name="Clark T."/>
            <person name="Cassidy-Hanley D."/>
            <person name="Inman J."/>
        </authorList>
    </citation>
    <scope>NUCLEOTIDE SEQUENCE [LARGE SCALE GENOMIC DNA]</scope>
    <source>
        <strain evidence="2 3">G5</strain>
    </source>
</reference>
<dbReference type="GeneID" id="14906335"/>
<dbReference type="Proteomes" id="UP000008983">
    <property type="component" value="Unassembled WGS sequence"/>
</dbReference>
<dbReference type="AlphaFoldDB" id="G0QX36"/>
<dbReference type="InParanoid" id="G0QX36"/>
<evidence type="ECO:0000256" key="1">
    <source>
        <dbReference type="SAM" id="Coils"/>
    </source>
</evidence>
<organism evidence="2 3">
    <name type="scientific">Ichthyophthirius multifiliis</name>
    <name type="common">White spot disease agent</name>
    <name type="synonym">Ich</name>
    <dbReference type="NCBI Taxonomy" id="5932"/>
    <lineage>
        <taxon>Eukaryota</taxon>
        <taxon>Sar</taxon>
        <taxon>Alveolata</taxon>
        <taxon>Ciliophora</taxon>
        <taxon>Intramacronucleata</taxon>
        <taxon>Oligohymenophorea</taxon>
        <taxon>Hymenostomatida</taxon>
        <taxon>Ophryoglenina</taxon>
        <taxon>Ichthyophthirius</taxon>
    </lineage>
</organism>
<sequence>MNWESFKNKLDYESSQLDKNHQKQQQILQGLTQECKDQDRQIQILLRQIDNLLESKNLKQDEKQLYIQQNMLKRFREIQIDHIKEHKRLQVNKIQFFFLIIKISNHQNLISKKLVYLMNL</sequence>
<dbReference type="EMBL" id="GL984031">
    <property type="protein sequence ID" value="EGR30213.1"/>
    <property type="molecule type" value="Genomic_DNA"/>
</dbReference>
<evidence type="ECO:0000313" key="3">
    <source>
        <dbReference type="Proteomes" id="UP000008983"/>
    </source>
</evidence>